<evidence type="ECO:0000313" key="2">
    <source>
        <dbReference type="Proteomes" id="UP001162501"/>
    </source>
</evidence>
<evidence type="ECO:0000313" key="1">
    <source>
        <dbReference type="EMBL" id="CAM9985254.1"/>
    </source>
</evidence>
<gene>
    <name evidence="1" type="ORF">MRATA1EN22A_LOCUS10325</name>
</gene>
<reference evidence="1" key="1">
    <citation type="submission" date="2023-05" db="EMBL/GenBank/DDBJ databases">
        <authorList>
            <consortium name="ELIXIR-Norway"/>
        </authorList>
    </citation>
    <scope>NUCLEOTIDE SEQUENCE</scope>
</reference>
<sequence>MGQPVAGTPTHLTFFLFSESLVPPFLLFLPRCLCPSVSASLSLSLCLLVSLHLSESPCLSLPSGPLLLCLPVPPHLCVFPSLWSLGNYAPCTSPLPSASISLSAPFTFDLYSQLLTLGLPPPLSPRSSEAEQKRDEGWRGREGKSQWGEEGQPDRLGSLGIFVRAPPSTTQPAHL</sequence>
<dbReference type="EMBL" id="OX596104">
    <property type="protein sequence ID" value="CAM9985254.1"/>
    <property type="molecule type" value="Genomic_DNA"/>
</dbReference>
<name>A0AC59YUD0_RANTA</name>
<protein>
    <submittedName>
        <fullName evidence="1">Uncharacterized protein</fullName>
    </submittedName>
</protein>
<proteinExistence type="predicted"/>
<dbReference type="Proteomes" id="UP001162501">
    <property type="component" value="Chromosome 20"/>
</dbReference>
<accession>A0AC59YUD0</accession>
<organism evidence="1 2">
    <name type="scientific">Rangifer tarandus platyrhynchus</name>
    <name type="common">Svalbard reindeer</name>
    <dbReference type="NCBI Taxonomy" id="3082113"/>
    <lineage>
        <taxon>Eukaryota</taxon>
        <taxon>Metazoa</taxon>
        <taxon>Chordata</taxon>
        <taxon>Craniata</taxon>
        <taxon>Vertebrata</taxon>
        <taxon>Euteleostomi</taxon>
        <taxon>Mammalia</taxon>
        <taxon>Eutheria</taxon>
        <taxon>Laurasiatheria</taxon>
        <taxon>Artiodactyla</taxon>
        <taxon>Ruminantia</taxon>
        <taxon>Pecora</taxon>
        <taxon>Cervidae</taxon>
        <taxon>Odocoileinae</taxon>
        <taxon>Rangifer</taxon>
    </lineage>
</organism>
<reference evidence="1" key="2">
    <citation type="submission" date="2025-03" db="EMBL/GenBank/DDBJ databases">
        <authorList>
            <consortium name="ELIXIR-Norway"/>
            <consortium name="Elixir Norway"/>
        </authorList>
    </citation>
    <scope>NUCLEOTIDE SEQUENCE</scope>
</reference>